<evidence type="ECO:0000313" key="14">
    <source>
        <dbReference type="EMBL" id="AWV84358.1"/>
    </source>
</evidence>
<dbReference type="InterPro" id="IPR001421">
    <property type="entry name" value="ATP8_metazoa"/>
</dbReference>
<keyword evidence="9 12" id="KW-0406">Ion transport</keyword>
<dbReference type="AlphaFoldDB" id="A0A3S7MGN2"/>
<proteinExistence type="inferred from homology"/>
<comment type="subcellular location">
    <subcellularLocation>
        <location evidence="1 12">Mitochondrion membrane</location>
        <topology evidence="1 12">Single-pass membrane protein</topology>
    </subcellularLocation>
</comment>
<comment type="subunit">
    <text evidence="3">F-type ATPases have 2 components, CF(1) - the catalytic core - and CF(0) - the membrane proton channel.</text>
</comment>
<evidence type="ECO:0000256" key="6">
    <source>
        <dbReference type="ARBA" id="ARBA00022692"/>
    </source>
</evidence>
<keyword evidence="4 12" id="KW-0813">Transport</keyword>
<evidence type="ECO:0000256" key="7">
    <source>
        <dbReference type="ARBA" id="ARBA00022781"/>
    </source>
</evidence>
<keyword evidence="10 12" id="KW-0496">Mitochondrion</keyword>
<keyword evidence="7 12" id="KW-0375">Hydrogen ion transport</keyword>
<evidence type="ECO:0000256" key="12">
    <source>
        <dbReference type="RuleBase" id="RU003661"/>
    </source>
</evidence>
<comment type="similarity">
    <text evidence="2 12">Belongs to the ATPase protein 8 family.</text>
</comment>
<evidence type="ECO:0000256" key="5">
    <source>
        <dbReference type="ARBA" id="ARBA00022547"/>
    </source>
</evidence>
<reference evidence="14" key="1">
    <citation type="journal article" date="2018" name="J. Hered.">
        <title>One hundred mitochondrial genomes of cicadas.</title>
        <authorList>
            <person name="Lukasik P."/>
            <person name="Chong R.A."/>
            <person name="Nazario K."/>
            <person name="Matsuura Y."/>
            <person name="Bublitz D."/>
            <person name="Campbell M.A."/>
            <person name="Meyer M."/>
            <person name="Van Leuven J.T."/>
            <person name="Pessacq P."/>
            <person name="Veloso C."/>
            <person name="Simon C."/>
            <person name="McCutcheon J.P."/>
        </authorList>
    </citation>
    <scope>NUCLEOTIDE SEQUENCE</scope>
    <source>
        <strain evidence="14">PL623x1</strain>
        <tissue evidence="14">Bacteriome</tissue>
    </source>
</reference>
<evidence type="ECO:0000256" key="10">
    <source>
        <dbReference type="ARBA" id="ARBA00023128"/>
    </source>
</evidence>
<dbReference type="GO" id="GO:0045259">
    <property type="term" value="C:proton-transporting ATP synthase complex"/>
    <property type="evidence" value="ECO:0007669"/>
    <property type="project" value="UniProtKB-KW"/>
</dbReference>
<evidence type="ECO:0000256" key="9">
    <source>
        <dbReference type="ARBA" id="ARBA00023065"/>
    </source>
</evidence>
<evidence type="ECO:0000256" key="2">
    <source>
        <dbReference type="ARBA" id="ARBA00008892"/>
    </source>
</evidence>
<protein>
    <recommendedName>
        <fullName evidence="12">ATP synthase complex subunit 8</fullName>
    </recommendedName>
</protein>
<dbReference type="GO" id="GO:0031966">
    <property type="term" value="C:mitochondrial membrane"/>
    <property type="evidence" value="ECO:0007669"/>
    <property type="project" value="UniProtKB-SubCell"/>
</dbReference>
<organism evidence="14">
    <name type="scientific">Derotettix mendosensis</name>
    <dbReference type="NCBI Taxonomy" id="2219932"/>
    <lineage>
        <taxon>Eukaryota</taxon>
        <taxon>Metazoa</taxon>
        <taxon>Ecdysozoa</taxon>
        <taxon>Arthropoda</taxon>
        <taxon>Hexapoda</taxon>
        <taxon>Insecta</taxon>
        <taxon>Pterygota</taxon>
        <taxon>Neoptera</taxon>
        <taxon>Paraneoptera</taxon>
        <taxon>Hemiptera</taxon>
        <taxon>Auchenorrhyncha</taxon>
        <taxon>Cicadoidea</taxon>
        <taxon>Cicadidae</taxon>
        <taxon>Tibicininae</taxon>
        <taxon>Parnisini</taxon>
        <taxon>Derotettix</taxon>
    </lineage>
</organism>
<dbReference type="GO" id="GO:0015986">
    <property type="term" value="P:proton motive force-driven ATP synthesis"/>
    <property type="evidence" value="ECO:0007669"/>
    <property type="project" value="InterPro"/>
</dbReference>
<dbReference type="Pfam" id="PF00895">
    <property type="entry name" value="ATP-synt_8"/>
    <property type="match status" value="1"/>
</dbReference>
<keyword evidence="11 13" id="KW-0472">Membrane</keyword>
<geneLocation type="mitochondrion" evidence="14"/>
<evidence type="ECO:0000256" key="3">
    <source>
        <dbReference type="ARBA" id="ARBA00011291"/>
    </source>
</evidence>
<name>A0A3S7MGN2_9HEMI</name>
<dbReference type="GO" id="GO:0015078">
    <property type="term" value="F:proton transmembrane transporter activity"/>
    <property type="evidence" value="ECO:0007669"/>
    <property type="project" value="InterPro"/>
</dbReference>
<evidence type="ECO:0000256" key="11">
    <source>
        <dbReference type="ARBA" id="ARBA00023136"/>
    </source>
</evidence>
<evidence type="ECO:0000256" key="8">
    <source>
        <dbReference type="ARBA" id="ARBA00022989"/>
    </source>
</evidence>
<evidence type="ECO:0000256" key="4">
    <source>
        <dbReference type="ARBA" id="ARBA00022448"/>
    </source>
</evidence>
<keyword evidence="8 13" id="KW-1133">Transmembrane helix</keyword>
<evidence type="ECO:0000256" key="13">
    <source>
        <dbReference type="SAM" id="Phobius"/>
    </source>
</evidence>
<sequence>MPQMSPIYWLFLSFYFIMILFVVSSWLYFNMYSYPSKKKLFLKNYLMDWSW</sequence>
<keyword evidence="6 12" id="KW-0812">Transmembrane</keyword>
<feature type="transmembrane region" description="Helical" evidence="13">
    <location>
        <begin position="6"/>
        <end position="29"/>
    </location>
</feature>
<gene>
    <name evidence="14" type="primary">atp8</name>
</gene>
<evidence type="ECO:0000256" key="1">
    <source>
        <dbReference type="ARBA" id="ARBA00004304"/>
    </source>
</evidence>
<accession>A0A3S7MGN2</accession>
<keyword evidence="5 12" id="KW-0138">CF(0)</keyword>
<dbReference type="EMBL" id="MG737807">
    <property type="protein sequence ID" value="AWV84358.1"/>
    <property type="molecule type" value="Genomic_DNA"/>
</dbReference>